<dbReference type="RefSeq" id="WP_264138891.1">
    <property type="nucleotide sequence ID" value="NZ_JAOYOD010000001.1"/>
</dbReference>
<feature type="domain" description="CS" evidence="4">
    <location>
        <begin position="38"/>
        <end position="145"/>
    </location>
</feature>
<evidence type="ECO:0000256" key="2">
    <source>
        <dbReference type="RuleBase" id="RU003616"/>
    </source>
</evidence>
<organism evidence="5 6">
    <name type="scientific">Reichenbachiella ulvae</name>
    <dbReference type="NCBI Taxonomy" id="2980104"/>
    <lineage>
        <taxon>Bacteria</taxon>
        <taxon>Pseudomonadati</taxon>
        <taxon>Bacteroidota</taxon>
        <taxon>Cytophagia</taxon>
        <taxon>Cytophagales</taxon>
        <taxon>Reichenbachiellaceae</taxon>
        <taxon>Reichenbachiella</taxon>
    </lineage>
</organism>
<dbReference type="PANTHER" id="PTHR11527">
    <property type="entry name" value="HEAT-SHOCK PROTEIN 20 FAMILY MEMBER"/>
    <property type="match status" value="1"/>
</dbReference>
<proteinExistence type="inferred from homology"/>
<protein>
    <submittedName>
        <fullName evidence="5">Hsp20/alpha crystallin family protein</fullName>
    </submittedName>
</protein>
<reference evidence="5 6" key="1">
    <citation type="submission" date="2022-10" db="EMBL/GenBank/DDBJ databases">
        <title>Comparative genomics and taxonomic characterization of three novel marine species of genus Reichenbachiella exhibiting antioxidant and polysaccharide degradation activities.</title>
        <authorList>
            <person name="Muhammad N."/>
            <person name="Lee Y.-J."/>
            <person name="Ko J."/>
            <person name="Kim S.-G."/>
        </authorList>
    </citation>
    <scope>NUCLEOTIDE SEQUENCE [LARGE SCALE GENOMIC DNA]</scope>
    <source>
        <strain evidence="5 6">ABR2-5</strain>
    </source>
</reference>
<dbReference type="InterPro" id="IPR008978">
    <property type="entry name" value="HSP20-like_chaperone"/>
</dbReference>
<sequence length="145" mass="16759">MSLIKYNPAKSRTQGVSRFFDDIFNDNFFNTDLSLERFFIPQVDISETEKDFELQFALPGFKKSDVNIDLNNGVLTVSGERKFEEKKDEKNFHSVETRYGSFSRAFQLPDNIDDEKVDAKLEDGILNIVVPKDVKKIQKKNIAIK</sequence>
<evidence type="ECO:0000313" key="5">
    <source>
        <dbReference type="EMBL" id="MCV9388066.1"/>
    </source>
</evidence>
<evidence type="ECO:0000313" key="6">
    <source>
        <dbReference type="Proteomes" id="UP001300692"/>
    </source>
</evidence>
<dbReference type="SUPFAM" id="SSF49764">
    <property type="entry name" value="HSP20-like chaperones"/>
    <property type="match status" value="1"/>
</dbReference>
<accession>A0ABT3CWX0</accession>
<feature type="domain" description="SHSP" evidence="3">
    <location>
        <begin position="34"/>
        <end position="145"/>
    </location>
</feature>
<name>A0ABT3CWX0_9BACT</name>
<dbReference type="Proteomes" id="UP001300692">
    <property type="component" value="Unassembled WGS sequence"/>
</dbReference>
<dbReference type="EMBL" id="JAOYOD010000001">
    <property type="protein sequence ID" value="MCV9388066.1"/>
    <property type="molecule type" value="Genomic_DNA"/>
</dbReference>
<dbReference type="PROSITE" id="PS51203">
    <property type="entry name" value="CS"/>
    <property type="match status" value="1"/>
</dbReference>
<dbReference type="Gene3D" id="2.60.40.790">
    <property type="match status" value="1"/>
</dbReference>
<evidence type="ECO:0000259" key="4">
    <source>
        <dbReference type="PROSITE" id="PS51203"/>
    </source>
</evidence>
<comment type="caution">
    <text evidence="5">The sequence shown here is derived from an EMBL/GenBank/DDBJ whole genome shotgun (WGS) entry which is preliminary data.</text>
</comment>
<dbReference type="PROSITE" id="PS01031">
    <property type="entry name" value="SHSP"/>
    <property type="match status" value="1"/>
</dbReference>
<dbReference type="InterPro" id="IPR031107">
    <property type="entry name" value="Small_HSP"/>
</dbReference>
<dbReference type="InterPro" id="IPR002068">
    <property type="entry name" value="A-crystallin/Hsp20_dom"/>
</dbReference>
<evidence type="ECO:0000256" key="1">
    <source>
        <dbReference type="PROSITE-ProRule" id="PRU00285"/>
    </source>
</evidence>
<dbReference type="InterPro" id="IPR007052">
    <property type="entry name" value="CS_dom"/>
</dbReference>
<comment type="similarity">
    <text evidence="1 2">Belongs to the small heat shock protein (HSP20) family.</text>
</comment>
<dbReference type="CDD" id="cd06464">
    <property type="entry name" value="ACD_sHsps-like"/>
    <property type="match status" value="1"/>
</dbReference>
<dbReference type="Pfam" id="PF00011">
    <property type="entry name" value="HSP20"/>
    <property type="match status" value="1"/>
</dbReference>
<keyword evidence="6" id="KW-1185">Reference proteome</keyword>
<gene>
    <name evidence="5" type="ORF">N7U62_15395</name>
</gene>
<evidence type="ECO:0000259" key="3">
    <source>
        <dbReference type="PROSITE" id="PS01031"/>
    </source>
</evidence>